<keyword evidence="4 6" id="KW-1133">Transmembrane helix</keyword>
<feature type="transmembrane region" description="Helical" evidence="6">
    <location>
        <begin position="73"/>
        <end position="94"/>
    </location>
</feature>
<sequence>MSTSTTAGPGRRGILRRSGARVPGRATTRLASAGFTLIVGLAMAVLLIQMQGFEPFSTLAAGVQYAVGDPTSIARTIAWGLPLYVAAIGVAIAFRSGMFNIGAEGQIYAGAMASALAGAYLGPMFTGAHLALCILAAAAAGAGLAGALGWLRAAWGVDEVLSTLLSNYIVILFCAYLATGPLRDPSRQSGTTREVVDTARFAEILPRTGLTGVVFLVVALCALGWWLSEKSVIGYRWRMTGESPAFADAAGIDVKGSRSASMVASGALCGIAGAVLVTASQGRFWTEIGSGIGWDAVLVALIGRARPVATLVWVTIYCVMRAAARGVEQVSTVPSELSLILISAIIIAAAARAGVFGQFAAFRHRFLRTKGR</sequence>
<keyword evidence="3 6" id="KW-0812">Transmembrane</keyword>
<feature type="transmembrane region" description="Helical" evidence="6">
    <location>
        <begin position="160"/>
        <end position="179"/>
    </location>
</feature>
<keyword evidence="8" id="KW-1185">Reference proteome</keyword>
<feature type="transmembrane region" description="Helical" evidence="6">
    <location>
        <begin position="209"/>
        <end position="228"/>
    </location>
</feature>
<dbReference type="EMBL" id="JBFALK010000002">
    <property type="protein sequence ID" value="MEV0968173.1"/>
    <property type="molecule type" value="Genomic_DNA"/>
</dbReference>
<dbReference type="InterPro" id="IPR001851">
    <property type="entry name" value="ABC_transp_permease"/>
</dbReference>
<dbReference type="Pfam" id="PF02653">
    <property type="entry name" value="BPD_transp_2"/>
    <property type="match status" value="1"/>
</dbReference>
<dbReference type="Proteomes" id="UP001551675">
    <property type="component" value="Unassembled WGS sequence"/>
</dbReference>
<evidence type="ECO:0000256" key="4">
    <source>
        <dbReference type="ARBA" id="ARBA00022989"/>
    </source>
</evidence>
<evidence type="ECO:0000256" key="3">
    <source>
        <dbReference type="ARBA" id="ARBA00022692"/>
    </source>
</evidence>
<evidence type="ECO:0000256" key="2">
    <source>
        <dbReference type="ARBA" id="ARBA00022475"/>
    </source>
</evidence>
<organism evidence="7 8">
    <name type="scientific">Microtetraspora glauca</name>
    <dbReference type="NCBI Taxonomy" id="1996"/>
    <lineage>
        <taxon>Bacteria</taxon>
        <taxon>Bacillati</taxon>
        <taxon>Actinomycetota</taxon>
        <taxon>Actinomycetes</taxon>
        <taxon>Streptosporangiales</taxon>
        <taxon>Streptosporangiaceae</taxon>
        <taxon>Microtetraspora</taxon>
    </lineage>
</organism>
<evidence type="ECO:0000313" key="7">
    <source>
        <dbReference type="EMBL" id="MEV0968173.1"/>
    </source>
</evidence>
<evidence type="ECO:0000256" key="5">
    <source>
        <dbReference type="ARBA" id="ARBA00023136"/>
    </source>
</evidence>
<accession>A0ABV3G976</accession>
<protein>
    <submittedName>
        <fullName evidence="7">ABC transporter permease</fullName>
    </submittedName>
</protein>
<dbReference type="PANTHER" id="PTHR47089">
    <property type="entry name" value="ABC TRANSPORTER, PERMEASE PROTEIN"/>
    <property type="match status" value="1"/>
</dbReference>
<feature type="transmembrane region" description="Helical" evidence="6">
    <location>
        <begin position="106"/>
        <end position="122"/>
    </location>
</feature>
<dbReference type="PANTHER" id="PTHR47089:SF1">
    <property type="entry name" value="GUANOSINE ABC TRANSPORTER PERMEASE PROTEIN NUPP"/>
    <property type="match status" value="1"/>
</dbReference>
<proteinExistence type="predicted"/>
<comment type="caution">
    <text evidence="7">The sequence shown here is derived from an EMBL/GenBank/DDBJ whole genome shotgun (WGS) entry which is preliminary data.</text>
</comment>
<feature type="transmembrane region" description="Helical" evidence="6">
    <location>
        <begin position="128"/>
        <end position="148"/>
    </location>
</feature>
<comment type="subcellular location">
    <subcellularLocation>
        <location evidence="1">Cell membrane</location>
        <topology evidence="1">Multi-pass membrane protein</topology>
    </subcellularLocation>
</comment>
<dbReference type="CDD" id="cd06580">
    <property type="entry name" value="TM_PBP1_transp_TpRbsC_like"/>
    <property type="match status" value="1"/>
</dbReference>
<gene>
    <name evidence="7" type="ORF">AB0I59_06025</name>
</gene>
<keyword evidence="5 6" id="KW-0472">Membrane</keyword>
<dbReference type="RefSeq" id="WP_358130523.1">
    <property type="nucleotide sequence ID" value="NZ_JBFALK010000002.1"/>
</dbReference>
<evidence type="ECO:0000313" key="8">
    <source>
        <dbReference type="Proteomes" id="UP001551675"/>
    </source>
</evidence>
<evidence type="ECO:0000256" key="1">
    <source>
        <dbReference type="ARBA" id="ARBA00004651"/>
    </source>
</evidence>
<evidence type="ECO:0000256" key="6">
    <source>
        <dbReference type="SAM" id="Phobius"/>
    </source>
</evidence>
<reference evidence="7 8" key="1">
    <citation type="submission" date="2024-06" db="EMBL/GenBank/DDBJ databases">
        <title>The Natural Products Discovery Center: Release of the First 8490 Sequenced Strains for Exploring Actinobacteria Biosynthetic Diversity.</title>
        <authorList>
            <person name="Kalkreuter E."/>
            <person name="Kautsar S.A."/>
            <person name="Yang D."/>
            <person name="Bader C.D."/>
            <person name="Teijaro C.N."/>
            <person name="Fluegel L."/>
            <person name="Davis C.M."/>
            <person name="Simpson J.R."/>
            <person name="Lauterbach L."/>
            <person name="Steele A.D."/>
            <person name="Gui C."/>
            <person name="Meng S."/>
            <person name="Li G."/>
            <person name="Viehrig K."/>
            <person name="Ye F."/>
            <person name="Su P."/>
            <person name="Kiefer A.F."/>
            <person name="Nichols A."/>
            <person name="Cepeda A.J."/>
            <person name="Yan W."/>
            <person name="Fan B."/>
            <person name="Jiang Y."/>
            <person name="Adhikari A."/>
            <person name="Zheng C.-J."/>
            <person name="Schuster L."/>
            <person name="Cowan T.M."/>
            <person name="Smanski M.J."/>
            <person name="Chevrette M.G."/>
            <person name="De Carvalho L.P.S."/>
            <person name="Shen B."/>
        </authorList>
    </citation>
    <scope>NUCLEOTIDE SEQUENCE [LARGE SCALE GENOMIC DNA]</scope>
    <source>
        <strain evidence="7 8">NPDC050100</strain>
    </source>
</reference>
<name>A0ABV3G976_MICGL</name>
<keyword evidence="2" id="KW-1003">Cell membrane</keyword>
<feature type="transmembrane region" description="Helical" evidence="6">
    <location>
        <begin position="30"/>
        <end position="53"/>
    </location>
</feature>
<feature type="transmembrane region" description="Helical" evidence="6">
    <location>
        <begin position="339"/>
        <end position="362"/>
    </location>
</feature>